<protein>
    <submittedName>
        <fullName evidence="1">Transcriptional regulator, TetR family</fullName>
    </submittedName>
</protein>
<proteinExistence type="predicted"/>
<reference evidence="1" key="1">
    <citation type="submission" date="2017-04" db="EMBL/GenBank/DDBJ databases">
        <authorList>
            <person name="Varghese N."/>
            <person name="Submissions S."/>
        </authorList>
    </citation>
    <scope>NUCLEOTIDE SEQUENCE</scope>
    <source>
        <strain evidence="1">WTE2008</strain>
    </source>
</reference>
<evidence type="ECO:0000313" key="2">
    <source>
        <dbReference type="Proteomes" id="UP000192328"/>
    </source>
</evidence>
<comment type="caution">
    <text evidence="1">The sequence shown here is derived from an EMBL/GenBank/DDBJ whole genome shotgun (WGS) entry which is preliminary data.</text>
</comment>
<sequence length="204" mass="23147">MARDKSAHHEKIIAAAREEFMTYGFTDASMRRIAAAAGMSVAGLYKHFTSKEEMFAALVEPACQGLISLYRLEEAEEQAALQTESLGDKWSQGGDAKMAMIFIYEHLDAFRLLICKSRGTRYESFLHDLSEAEEKITLDMMSLLREQGMPIREVDPEEFHLLVTANIDAVFQAVIHDFSREQAMHYADTLDAFFARGWQALFGY</sequence>
<organism evidence="1 2">
    <name type="scientific">Aristaeella lactis</name>
    <dbReference type="NCBI Taxonomy" id="3046383"/>
    <lineage>
        <taxon>Bacteria</taxon>
        <taxon>Bacillati</taxon>
        <taxon>Bacillota</taxon>
        <taxon>Clostridia</taxon>
        <taxon>Eubacteriales</taxon>
        <taxon>Aristaeellaceae</taxon>
        <taxon>Aristaeella</taxon>
    </lineage>
</organism>
<accession>A0AC61PKH6</accession>
<gene>
    <name evidence="1" type="ORF">SAMN06297397_1305</name>
</gene>
<dbReference type="Proteomes" id="UP000192328">
    <property type="component" value="Unassembled WGS sequence"/>
</dbReference>
<name>A0AC61PKH6_9FIRM</name>
<keyword evidence="2" id="KW-1185">Reference proteome</keyword>
<evidence type="ECO:0000313" key="1">
    <source>
        <dbReference type="EMBL" id="SMC53709.1"/>
    </source>
</evidence>
<dbReference type="EMBL" id="FWXZ01000002">
    <property type="protein sequence ID" value="SMC53709.1"/>
    <property type="molecule type" value="Genomic_DNA"/>
</dbReference>